<feature type="region of interest" description="Disordered" evidence="1">
    <location>
        <begin position="24"/>
        <end position="82"/>
    </location>
</feature>
<dbReference type="Proteomes" id="UP000092730">
    <property type="component" value="Chromosome 1"/>
</dbReference>
<organism evidence="3 4">
    <name type="scientific">Kwoniella bestiolae CBS 10118</name>
    <dbReference type="NCBI Taxonomy" id="1296100"/>
    <lineage>
        <taxon>Eukaryota</taxon>
        <taxon>Fungi</taxon>
        <taxon>Dikarya</taxon>
        <taxon>Basidiomycota</taxon>
        <taxon>Agaricomycotina</taxon>
        <taxon>Tremellomycetes</taxon>
        <taxon>Tremellales</taxon>
        <taxon>Cryptococcaceae</taxon>
        <taxon>Kwoniella</taxon>
    </lineage>
</organism>
<keyword evidence="3" id="KW-0436">Ligase</keyword>
<proteinExistence type="predicted"/>
<evidence type="ECO:0000259" key="2">
    <source>
        <dbReference type="Pfam" id="PF13298"/>
    </source>
</evidence>
<keyword evidence="4" id="KW-1185">Reference proteome</keyword>
<gene>
    <name evidence="3" type="ORF">I302_102467</name>
</gene>
<evidence type="ECO:0000313" key="4">
    <source>
        <dbReference type="Proteomes" id="UP000092730"/>
    </source>
</evidence>
<dbReference type="GO" id="GO:0016874">
    <property type="term" value="F:ligase activity"/>
    <property type="evidence" value="ECO:0007669"/>
    <property type="project" value="UniProtKB-KW"/>
</dbReference>
<protein>
    <submittedName>
        <fullName evidence="3">DNA ligase D, 3'-phosphoesterase domain-containing protein</fullName>
    </submittedName>
</protein>
<feature type="domain" description="DNA ligase D 3'-phosphoesterase" evidence="2">
    <location>
        <begin position="114"/>
        <end position="202"/>
    </location>
</feature>
<dbReference type="PANTHER" id="PTHR39465">
    <property type="entry name" value="DNA LIGASE D, 3'-PHOSPHOESTERASE DOMAIN"/>
    <property type="match status" value="1"/>
</dbReference>
<dbReference type="InterPro" id="IPR014144">
    <property type="entry name" value="LigD_PE_domain"/>
</dbReference>
<feature type="region of interest" description="Disordered" evidence="1">
    <location>
        <begin position="198"/>
        <end position="235"/>
    </location>
</feature>
<reference evidence="3" key="2">
    <citation type="submission" date="2024-02" db="EMBL/GenBank/DDBJ databases">
        <title>Comparative genomics of Cryptococcus and Kwoniella reveals pathogenesis evolution and contrasting modes of karyotype evolution via chromosome fusion or intercentromeric recombination.</title>
        <authorList>
            <person name="Coelho M.A."/>
            <person name="David-Palma M."/>
            <person name="Shea T."/>
            <person name="Bowers K."/>
            <person name="McGinley-Smith S."/>
            <person name="Mohammad A.W."/>
            <person name="Gnirke A."/>
            <person name="Yurkov A.M."/>
            <person name="Nowrousian M."/>
            <person name="Sun S."/>
            <person name="Cuomo C.A."/>
            <person name="Heitman J."/>
        </authorList>
    </citation>
    <scope>NUCLEOTIDE SEQUENCE</scope>
    <source>
        <strain evidence="3">CBS 10118</strain>
    </source>
</reference>
<feature type="compositionally biased region" description="Polar residues" evidence="1">
    <location>
        <begin position="43"/>
        <end position="53"/>
    </location>
</feature>
<name>A0AAJ8K3Z6_9TREE</name>
<dbReference type="PANTHER" id="PTHR39465:SF1">
    <property type="entry name" value="DNA LIGASE D 3'-PHOSPHOESTERASE DOMAIN-CONTAINING PROTEIN"/>
    <property type="match status" value="1"/>
</dbReference>
<accession>A0AAJ8K3Z6</accession>
<dbReference type="GeneID" id="30205556"/>
<reference evidence="3" key="1">
    <citation type="submission" date="2013-07" db="EMBL/GenBank/DDBJ databases">
        <authorList>
            <consortium name="The Broad Institute Genome Sequencing Platform"/>
            <person name="Cuomo C."/>
            <person name="Litvintseva A."/>
            <person name="Chen Y."/>
            <person name="Heitman J."/>
            <person name="Sun S."/>
            <person name="Springer D."/>
            <person name="Dromer F."/>
            <person name="Young S.K."/>
            <person name="Zeng Q."/>
            <person name="Gargeya S."/>
            <person name="Fitzgerald M."/>
            <person name="Abouelleil A."/>
            <person name="Alvarado L."/>
            <person name="Berlin A.M."/>
            <person name="Chapman S.B."/>
            <person name="Dewar J."/>
            <person name="Goldberg J."/>
            <person name="Griggs A."/>
            <person name="Gujja S."/>
            <person name="Hansen M."/>
            <person name="Howarth C."/>
            <person name="Imamovic A."/>
            <person name="Larimer J."/>
            <person name="McCowan C."/>
            <person name="Murphy C."/>
            <person name="Pearson M."/>
            <person name="Priest M."/>
            <person name="Roberts A."/>
            <person name="Saif S."/>
            <person name="Shea T."/>
            <person name="Sykes S."/>
            <person name="Wortman J."/>
            <person name="Nusbaum C."/>
            <person name="Birren B."/>
        </authorList>
    </citation>
    <scope>NUCLEOTIDE SEQUENCE</scope>
    <source>
        <strain evidence="3">CBS 10118</strain>
    </source>
</reference>
<dbReference type="KEGG" id="kbi:30205556"/>
<sequence length="356" mass="40683">MFTLHLLKQQKKLKRVIATPQCKEIDNDSAGNGNSPYPHGTLDKTTTSDFHPQNTDRHDQESAALPMTERQEHDGIGDGVEEVEEEERIGIWGFTRSEVEQFPALRKRNFWCIQRHSATAMHYDLRMQVDDGTVSWAVPKGLIGISKKGESSRLAVETTIHPISYTTYEGADGRNFSAGRKGGTLLWDIGEYTITKPSSAIDSTSDEERSVKRRRILKGDNDPEEGSEDSDGKYQEDLFRQSLERRIGYGKSRSMHFILRGGRKMTNHRIDFILVLAASTKHTFSSSGQIKKTWFLRLPREVDGYPWDRGGEEGGHWGRSVKTGRTLKEVTEGYLKRPDRWAKEEERFKNWFGDED</sequence>
<dbReference type="EMBL" id="CP144541">
    <property type="protein sequence ID" value="WVW80484.1"/>
    <property type="molecule type" value="Genomic_DNA"/>
</dbReference>
<dbReference type="Pfam" id="PF13298">
    <property type="entry name" value="LigD_N"/>
    <property type="match status" value="1"/>
</dbReference>
<dbReference type="AlphaFoldDB" id="A0AAJ8K3Z6"/>
<dbReference type="RefSeq" id="XP_065725556.1">
    <property type="nucleotide sequence ID" value="XM_065869484.1"/>
</dbReference>
<evidence type="ECO:0000256" key="1">
    <source>
        <dbReference type="SAM" id="MobiDB-lite"/>
    </source>
</evidence>
<evidence type="ECO:0000313" key="3">
    <source>
        <dbReference type="EMBL" id="WVW80484.1"/>
    </source>
</evidence>